<organism evidence="1 2">
    <name type="scientific">Streptosporangium longisporum</name>
    <dbReference type="NCBI Taxonomy" id="46187"/>
    <lineage>
        <taxon>Bacteria</taxon>
        <taxon>Bacillati</taxon>
        <taxon>Actinomycetota</taxon>
        <taxon>Actinomycetes</taxon>
        <taxon>Streptosporangiales</taxon>
        <taxon>Streptosporangiaceae</taxon>
        <taxon>Streptosporangium</taxon>
    </lineage>
</organism>
<dbReference type="EMBL" id="BAAAWD010000016">
    <property type="protein sequence ID" value="GAA3027053.1"/>
    <property type="molecule type" value="Genomic_DNA"/>
</dbReference>
<evidence type="ECO:0000313" key="2">
    <source>
        <dbReference type="Proteomes" id="UP001499930"/>
    </source>
</evidence>
<comment type="caution">
    <text evidence="1">The sequence shown here is derived from an EMBL/GenBank/DDBJ whole genome shotgun (WGS) entry which is preliminary data.</text>
</comment>
<sequence>MHENYEKSFAPASADGAQDWVHTIVLKRHPHLARRAAQAVVQQMAIARRRTPANGTIRLTVLVTDAGLTMKVRNPGRPISTQDGAEWSELSLITDSFRATRTDTGHLTEVVLLAEAVVA</sequence>
<dbReference type="RefSeq" id="WP_344901834.1">
    <property type="nucleotide sequence ID" value="NZ_BAAAWD010000016.1"/>
</dbReference>
<keyword evidence="2" id="KW-1185">Reference proteome</keyword>
<evidence type="ECO:0008006" key="3">
    <source>
        <dbReference type="Google" id="ProtNLM"/>
    </source>
</evidence>
<evidence type="ECO:0000313" key="1">
    <source>
        <dbReference type="EMBL" id="GAA3027053.1"/>
    </source>
</evidence>
<accession>A0ABP6L2L5</accession>
<dbReference type="Proteomes" id="UP001499930">
    <property type="component" value="Unassembled WGS sequence"/>
</dbReference>
<gene>
    <name evidence="1" type="ORF">GCM10017559_61330</name>
</gene>
<reference evidence="2" key="1">
    <citation type="journal article" date="2019" name="Int. J. Syst. Evol. Microbiol.">
        <title>The Global Catalogue of Microorganisms (GCM) 10K type strain sequencing project: providing services to taxonomists for standard genome sequencing and annotation.</title>
        <authorList>
            <consortium name="The Broad Institute Genomics Platform"/>
            <consortium name="The Broad Institute Genome Sequencing Center for Infectious Disease"/>
            <person name="Wu L."/>
            <person name="Ma J."/>
        </authorList>
    </citation>
    <scope>NUCLEOTIDE SEQUENCE [LARGE SCALE GENOMIC DNA]</scope>
    <source>
        <strain evidence="2">JCM 3106</strain>
    </source>
</reference>
<protein>
    <recommendedName>
        <fullName evidence="3">ATP-binding protein</fullName>
    </recommendedName>
</protein>
<proteinExistence type="predicted"/>
<name>A0ABP6L2L5_9ACTN</name>